<proteinExistence type="inferred from homology"/>
<evidence type="ECO:0000259" key="7">
    <source>
        <dbReference type="PROSITE" id="PS50059"/>
    </source>
</evidence>
<feature type="compositionally biased region" description="Low complexity" evidence="6">
    <location>
        <begin position="105"/>
        <end position="115"/>
    </location>
</feature>
<evidence type="ECO:0000256" key="6">
    <source>
        <dbReference type="SAM" id="MobiDB-lite"/>
    </source>
</evidence>
<dbReference type="EC" id="5.2.1.8" evidence="5"/>
<dbReference type="SUPFAM" id="SSF54534">
    <property type="entry name" value="FKBP-like"/>
    <property type="match status" value="1"/>
</dbReference>
<dbReference type="Gene3D" id="3.10.50.40">
    <property type="match status" value="1"/>
</dbReference>
<comment type="similarity">
    <text evidence="5">Belongs to the FKBP-type PPIase family.</text>
</comment>
<name>A0A1I0UBB3_9NOCA</name>
<dbReference type="Pfam" id="PF00254">
    <property type="entry name" value="FKBP_C"/>
    <property type="match status" value="1"/>
</dbReference>
<feature type="region of interest" description="Disordered" evidence="6">
    <location>
        <begin position="1"/>
        <end position="42"/>
    </location>
</feature>
<comment type="catalytic activity">
    <reaction evidence="1 4 5">
        <text>[protein]-peptidylproline (omega=180) = [protein]-peptidylproline (omega=0)</text>
        <dbReference type="Rhea" id="RHEA:16237"/>
        <dbReference type="Rhea" id="RHEA-COMP:10747"/>
        <dbReference type="Rhea" id="RHEA-COMP:10748"/>
        <dbReference type="ChEBI" id="CHEBI:83833"/>
        <dbReference type="ChEBI" id="CHEBI:83834"/>
        <dbReference type="EC" id="5.2.1.8"/>
    </reaction>
</comment>
<feature type="domain" description="PPIase FKBP-type" evidence="7">
    <location>
        <begin position="181"/>
        <end position="268"/>
    </location>
</feature>
<sequence length="269" mass="26659">MVRERAATPTGRPVAANRRATARPIPGPAPITTTAPMPPPTPLPTTLVAAPVRHTPSVPWAIVTLSRTAVILAACATASLALAGCSSSDTAAPTGTTSAAAAATTTAGTGTADSPRTTCPTAEPADDAAADWTLDGDTGSIAVVGPTADTAPRVDVQGPFSVAETRVQTLTTGDGPVVSDSARVSVCYQGVNGRDGSVFDSAFERGVPVAFPLANVVPGFQKAIAGQTVGSTVAVAVTSADGYPNGQPRAGIEAGDSLVFTIDILDASA</sequence>
<evidence type="ECO:0000313" key="8">
    <source>
        <dbReference type="EMBL" id="SFA61163.1"/>
    </source>
</evidence>
<reference evidence="8 9" key="1">
    <citation type="submission" date="2016-10" db="EMBL/GenBank/DDBJ databases">
        <authorList>
            <person name="de Groot N.N."/>
        </authorList>
    </citation>
    <scope>NUCLEOTIDE SEQUENCE [LARGE SCALE GENOMIC DNA]</scope>
    <source>
        <strain evidence="8 9">DSM 44908</strain>
    </source>
</reference>
<keyword evidence="3 4" id="KW-0413">Isomerase</keyword>
<dbReference type="EMBL" id="FOJN01000017">
    <property type="protein sequence ID" value="SFA61163.1"/>
    <property type="molecule type" value="Genomic_DNA"/>
</dbReference>
<evidence type="ECO:0000256" key="1">
    <source>
        <dbReference type="ARBA" id="ARBA00000971"/>
    </source>
</evidence>
<accession>A0A1I0UBB3</accession>
<gene>
    <name evidence="8" type="ORF">SAMN05444374_1177</name>
</gene>
<dbReference type="PROSITE" id="PS50059">
    <property type="entry name" value="FKBP_PPIASE"/>
    <property type="match status" value="1"/>
</dbReference>
<keyword evidence="2 4" id="KW-0697">Rotamase</keyword>
<feature type="region of interest" description="Disordered" evidence="6">
    <location>
        <begin position="105"/>
        <end position="124"/>
    </location>
</feature>
<evidence type="ECO:0000256" key="2">
    <source>
        <dbReference type="ARBA" id="ARBA00023110"/>
    </source>
</evidence>
<evidence type="ECO:0000256" key="3">
    <source>
        <dbReference type="ARBA" id="ARBA00023235"/>
    </source>
</evidence>
<evidence type="ECO:0000256" key="5">
    <source>
        <dbReference type="RuleBase" id="RU003915"/>
    </source>
</evidence>
<dbReference type="Proteomes" id="UP000182054">
    <property type="component" value="Unassembled WGS sequence"/>
</dbReference>
<dbReference type="InterPro" id="IPR001179">
    <property type="entry name" value="PPIase_FKBP_dom"/>
</dbReference>
<evidence type="ECO:0000256" key="4">
    <source>
        <dbReference type="PROSITE-ProRule" id="PRU00277"/>
    </source>
</evidence>
<dbReference type="InterPro" id="IPR046357">
    <property type="entry name" value="PPIase_dom_sf"/>
</dbReference>
<protein>
    <recommendedName>
        <fullName evidence="5">Peptidyl-prolyl cis-trans isomerase</fullName>
        <ecNumber evidence="5">5.2.1.8</ecNumber>
    </recommendedName>
</protein>
<evidence type="ECO:0000313" key="9">
    <source>
        <dbReference type="Proteomes" id="UP000182054"/>
    </source>
</evidence>
<dbReference type="AlphaFoldDB" id="A0A1I0UBB3"/>
<organism evidence="8 9">
    <name type="scientific">Rhodococcoides kroppenstedtii</name>
    <dbReference type="NCBI Taxonomy" id="293050"/>
    <lineage>
        <taxon>Bacteria</taxon>
        <taxon>Bacillati</taxon>
        <taxon>Actinomycetota</taxon>
        <taxon>Actinomycetes</taxon>
        <taxon>Mycobacteriales</taxon>
        <taxon>Nocardiaceae</taxon>
        <taxon>Rhodococcoides</taxon>
    </lineage>
</organism>
<dbReference type="GO" id="GO:0003755">
    <property type="term" value="F:peptidyl-prolyl cis-trans isomerase activity"/>
    <property type="evidence" value="ECO:0007669"/>
    <property type="project" value="UniProtKB-UniRule"/>
</dbReference>